<keyword evidence="3" id="KW-1185">Reference proteome</keyword>
<dbReference type="GO" id="GO:0016787">
    <property type="term" value="F:hydrolase activity"/>
    <property type="evidence" value="ECO:0007669"/>
    <property type="project" value="UniProtKB-KW"/>
</dbReference>
<dbReference type="Proteomes" id="UP001634747">
    <property type="component" value="Unassembled WGS sequence"/>
</dbReference>
<sequence>MIEAVVVWNEPNNLSHWNFHLDPGWQQFAAMVKEGAAAMRSVNPVLPIVLGGVSSGDPDWLRLQAGYGVMEHVDAVAIHGFPLDWNHWQLTEWPEKIREAEQVTGRPVWVTEVGCSSFGLEEVAQMGFRRTIDLLRGRTPRIHWYSLYDLPPSWPAETRHKEAEGSSYYRHYYLGLLRHDGTPKLAAADFPTDGSVGLCQWFHWQDHRLDDAVAWMREHEVQNLRTGLSWADAYRPDAEAWFDHVFTQLWPFQVAMTLCFTPGHLGKEDHHTSPPLDNADFAEFAAWAVERYASPGQTVPVNPNSRSLYDLSQMRRRHAELNAQHQVTSPAQVSKEEVLAV</sequence>
<dbReference type="InterPro" id="IPR024655">
    <property type="entry name" value="Asl1_glyco_hydro_catalytic"/>
</dbReference>
<dbReference type="Pfam" id="PF11790">
    <property type="entry name" value="Glyco_hydro_cc"/>
    <property type="match status" value="1"/>
</dbReference>
<keyword evidence="2" id="KW-0378">Hydrolase</keyword>
<reference evidence="2 3" key="1">
    <citation type="submission" date="2024-12" db="EMBL/GenBank/DDBJ databases">
        <authorList>
            <person name="Lee Y."/>
        </authorList>
    </citation>
    <scope>NUCLEOTIDE SEQUENCE [LARGE SCALE GENOMIC DNA]</scope>
    <source>
        <strain evidence="2 3">03SUJ4</strain>
    </source>
</reference>
<evidence type="ECO:0000313" key="3">
    <source>
        <dbReference type="Proteomes" id="UP001634747"/>
    </source>
</evidence>
<organism evidence="2 3">
    <name type="scientific">Terriglobus aquaticus</name>
    <dbReference type="NCBI Taxonomy" id="940139"/>
    <lineage>
        <taxon>Bacteria</taxon>
        <taxon>Pseudomonadati</taxon>
        <taxon>Acidobacteriota</taxon>
        <taxon>Terriglobia</taxon>
        <taxon>Terriglobales</taxon>
        <taxon>Acidobacteriaceae</taxon>
        <taxon>Terriglobus</taxon>
    </lineage>
</organism>
<evidence type="ECO:0000259" key="1">
    <source>
        <dbReference type="Pfam" id="PF11790"/>
    </source>
</evidence>
<proteinExistence type="predicted"/>
<dbReference type="InterPro" id="IPR017853">
    <property type="entry name" value="GH"/>
</dbReference>
<comment type="caution">
    <text evidence="2">The sequence shown here is derived from an EMBL/GenBank/DDBJ whole genome shotgun (WGS) entry which is preliminary data.</text>
</comment>
<accession>A0ABW9KN82</accession>
<dbReference type="RefSeq" id="WP_263414574.1">
    <property type="nucleotide sequence ID" value="NZ_BAABBH010000001.1"/>
</dbReference>
<gene>
    <name evidence="2" type="ORF">ACK2TP_15910</name>
</gene>
<dbReference type="Gene3D" id="3.20.20.80">
    <property type="entry name" value="Glycosidases"/>
    <property type="match status" value="1"/>
</dbReference>
<name>A0ABW9KN82_9BACT</name>
<evidence type="ECO:0000313" key="2">
    <source>
        <dbReference type="EMBL" id="MFN2977256.1"/>
    </source>
</evidence>
<feature type="domain" description="Asl1-like glycosyl hydrolase catalytic" evidence="1">
    <location>
        <begin position="3"/>
        <end position="117"/>
    </location>
</feature>
<dbReference type="SUPFAM" id="SSF51445">
    <property type="entry name" value="(Trans)glycosidases"/>
    <property type="match status" value="2"/>
</dbReference>
<dbReference type="EMBL" id="JBJYXY010000001">
    <property type="protein sequence ID" value="MFN2977256.1"/>
    <property type="molecule type" value="Genomic_DNA"/>
</dbReference>
<protein>
    <submittedName>
        <fullName evidence="2">Glycosyl hydrolase</fullName>
    </submittedName>
</protein>